<dbReference type="InterPro" id="IPR007621">
    <property type="entry name" value="TPM_dom"/>
</dbReference>
<feature type="region of interest" description="Disordered" evidence="1">
    <location>
        <begin position="235"/>
        <end position="264"/>
    </location>
</feature>
<evidence type="ECO:0000259" key="2">
    <source>
        <dbReference type="Pfam" id="PF04536"/>
    </source>
</evidence>
<comment type="caution">
    <text evidence="3">The sequence shown here is derived from an EMBL/GenBank/DDBJ whole genome shotgun (WGS) entry which is preliminary data.</text>
</comment>
<proteinExistence type="predicted"/>
<reference evidence="3 4" key="1">
    <citation type="submission" date="2024-01" db="EMBL/GenBank/DDBJ databases">
        <title>Novel species of the genus Luteimonas isolated from rivers.</title>
        <authorList>
            <person name="Lu H."/>
        </authorList>
    </citation>
    <scope>NUCLEOTIDE SEQUENCE [LARGE SCALE GENOMIC DNA]</scope>
    <source>
        <strain evidence="3 4">SMYT11W</strain>
    </source>
</reference>
<feature type="domain" description="TPM" evidence="2">
    <location>
        <begin position="279"/>
        <end position="366"/>
    </location>
</feature>
<dbReference type="Pfam" id="PF04536">
    <property type="entry name" value="TPM_phosphatase"/>
    <property type="match status" value="1"/>
</dbReference>
<evidence type="ECO:0000313" key="3">
    <source>
        <dbReference type="EMBL" id="MEF3083486.1"/>
    </source>
</evidence>
<name>A0ABU7WHQ7_9GAMM</name>
<sequence length="556" mass="60035">MSRRFFDRSFRPLPAVLPLALLLAACGDREATPPASAASGGSDTPGRAELVEQLASTLQACSYDGRPELLDPATLTGDAPADCRSMVEQVMGFTGLPQNFVVTEGPVANAAAVILFDDQKIPQRVIAFNRNFLGEVRAATNDNPWAPISIMAHEIGHHLSGHTITGTGSQPPIELEADKFSGFVLQRMGASLVDARSAMTSLGADHVTATHPARSDRLAAIGDGWMEACSQAGRADCQGGTGTGTGTPPPQTTPSPRSASVRLPTPSAQTIPFKYGRFVVDETGRLDPELLKGLDTALYDLAQKQGIELALLVVDDLHGMTAQDYAWAMLRQLRIGKLDLGNGGVFVVAPGQGTSAVAFAPGIAKQLEFADPVKQFDRWINESWQRDCQDADGCGISSRSLLGIVESQVRSLTSSGVQFQIRFQSIQEVLDFSAARLAERRAGREWDDKRDQALGSLTRFTAIVTDLTPQPEQLKVNENVVRDGRWRAVVVRTEDGKDTTLYLQPQTEQLMPGGRLEVGKRYSFVGELMSTGAFHTDQGVLQGNVQLWLFSYDPLD</sequence>
<dbReference type="PROSITE" id="PS51257">
    <property type="entry name" value="PROKAR_LIPOPROTEIN"/>
    <property type="match status" value="1"/>
</dbReference>
<evidence type="ECO:0000256" key="1">
    <source>
        <dbReference type="SAM" id="MobiDB-lite"/>
    </source>
</evidence>
<dbReference type="EMBL" id="JAZHBM010000003">
    <property type="protein sequence ID" value="MEF3083486.1"/>
    <property type="molecule type" value="Genomic_DNA"/>
</dbReference>
<dbReference type="RefSeq" id="WP_332079211.1">
    <property type="nucleotide sequence ID" value="NZ_JAZHBM010000003.1"/>
</dbReference>
<dbReference type="Gene3D" id="3.10.310.50">
    <property type="match status" value="1"/>
</dbReference>
<protein>
    <submittedName>
        <fullName evidence="3">TPM domain-containing protein</fullName>
    </submittedName>
</protein>
<keyword evidence="4" id="KW-1185">Reference proteome</keyword>
<dbReference type="Proteomes" id="UP001358324">
    <property type="component" value="Unassembled WGS sequence"/>
</dbReference>
<evidence type="ECO:0000313" key="4">
    <source>
        <dbReference type="Proteomes" id="UP001358324"/>
    </source>
</evidence>
<accession>A0ABU7WHQ7</accession>
<organism evidence="3 4">
    <name type="scientific">Luteimonas flava</name>
    <dbReference type="NCBI Taxonomy" id="3115822"/>
    <lineage>
        <taxon>Bacteria</taxon>
        <taxon>Pseudomonadati</taxon>
        <taxon>Pseudomonadota</taxon>
        <taxon>Gammaproteobacteria</taxon>
        <taxon>Lysobacterales</taxon>
        <taxon>Lysobacteraceae</taxon>
        <taxon>Luteimonas</taxon>
    </lineage>
</organism>
<gene>
    <name evidence="3" type="ORF">V3391_14825</name>
</gene>